<evidence type="ECO:0000256" key="1">
    <source>
        <dbReference type="PROSITE-ProRule" id="PRU00175"/>
    </source>
</evidence>
<dbReference type="SUPFAM" id="SSF57850">
    <property type="entry name" value="RING/U-box"/>
    <property type="match status" value="1"/>
</dbReference>
<dbReference type="OrthoDB" id="8065870at2759"/>
<dbReference type="Gene3D" id="3.30.40.10">
    <property type="entry name" value="Zinc/RING finger domain, C3HC4 (zinc finger)"/>
    <property type="match status" value="1"/>
</dbReference>
<sequence>MSKTNESSLKSSESVPPLICAMCLENLPGQSDYCKTSCGHEFHLSCMLTYTAKKGAEATSVMCPLCRKELHNIPRDIDRELLRMVTHKNWSAGKLLLEEGAKYSASIRQGDYPNDRNLGMMALHFAVRDGAPTEIIKEIYYAHPIALISLDGYGLTPLDLLNGFYEYELEKWGWTVERATEVKEFLEAQLPADVRESVSPVNWRS</sequence>
<evidence type="ECO:0000313" key="4">
    <source>
        <dbReference type="Proteomes" id="UP000095751"/>
    </source>
</evidence>
<accession>A0A1E7FI03</accession>
<dbReference type="PROSITE" id="PS50089">
    <property type="entry name" value="ZF_RING_2"/>
    <property type="match status" value="1"/>
</dbReference>
<dbReference type="Pfam" id="PF13639">
    <property type="entry name" value="zf-RING_2"/>
    <property type="match status" value="1"/>
</dbReference>
<dbReference type="GO" id="GO:0008270">
    <property type="term" value="F:zinc ion binding"/>
    <property type="evidence" value="ECO:0007669"/>
    <property type="project" value="UniProtKB-KW"/>
</dbReference>
<dbReference type="InterPro" id="IPR013083">
    <property type="entry name" value="Znf_RING/FYVE/PHD"/>
</dbReference>
<dbReference type="KEGG" id="fcy:FRACYDRAFT_268794"/>
<dbReference type="EMBL" id="KV784357">
    <property type="protein sequence ID" value="OEU17754.1"/>
    <property type="molecule type" value="Genomic_DNA"/>
</dbReference>
<dbReference type="AlphaFoldDB" id="A0A1E7FI03"/>
<organism evidence="3 4">
    <name type="scientific">Fragilariopsis cylindrus CCMP1102</name>
    <dbReference type="NCBI Taxonomy" id="635003"/>
    <lineage>
        <taxon>Eukaryota</taxon>
        <taxon>Sar</taxon>
        <taxon>Stramenopiles</taxon>
        <taxon>Ochrophyta</taxon>
        <taxon>Bacillariophyta</taxon>
        <taxon>Bacillariophyceae</taxon>
        <taxon>Bacillariophycidae</taxon>
        <taxon>Bacillariales</taxon>
        <taxon>Bacillariaceae</taxon>
        <taxon>Fragilariopsis</taxon>
    </lineage>
</organism>
<keyword evidence="1" id="KW-0863">Zinc-finger</keyword>
<proteinExistence type="predicted"/>
<keyword evidence="1" id="KW-0862">Zinc</keyword>
<dbReference type="Proteomes" id="UP000095751">
    <property type="component" value="Unassembled WGS sequence"/>
</dbReference>
<keyword evidence="1" id="KW-0479">Metal-binding</keyword>
<feature type="domain" description="RING-type" evidence="2">
    <location>
        <begin position="20"/>
        <end position="67"/>
    </location>
</feature>
<dbReference type="InterPro" id="IPR001841">
    <property type="entry name" value="Znf_RING"/>
</dbReference>
<gene>
    <name evidence="3" type="ORF">FRACYDRAFT_268794</name>
</gene>
<name>A0A1E7FI03_9STRA</name>
<evidence type="ECO:0000259" key="2">
    <source>
        <dbReference type="PROSITE" id="PS50089"/>
    </source>
</evidence>
<dbReference type="SMART" id="SM00184">
    <property type="entry name" value="RING"/>
    <property type="match status" value="1"/>
</dbReference>
<dbReference type="InParanoid" id="A0A1E7FI03"/>
<dbReference type="CDD" id="cd16448">
    <property type="entry name" value="RING-H2"/>
    <property type="match status" value="1"/>
</dbReference>
<protein>
    <recommendedName>
        <fullName evidence="2">RING-type domain-containing protein</fullName>
    </recommendedName>
</protein>
<reference evidence="3 4" key="1">
    <citation type="submission" date="2016-09" db="EMBL/GenBank/DDBJ databases">
        <title>Extensive genetic diversity and differential bi-allelic expression allows diatom success in the polar Southern Ocean.</title>
        <authorList>
            <consortium name="DOE Joint Genome Institute"/>
            <person name="Mock T."/>
            <person name="Otillar R.P."/>
            <person name="Strauss J."/>
            <person name="Dupont C."/>
            <person name="Frickenhaus S."/>
            <person name="Maumus F."/>
            <person name="Mcmullan M."/>
            <person name="Sanges R."/>
            <person name="Schmutz J."/>
            <person name="Toseland A."/>
            <person name="Valas R."/>
            <person name="Veluchamy A."/>
            <person name="Ward B.J."/>
            <person name="Allen A."/>
            <person name="Barry K."/>
            <person name="Falciatore A."/>
            <person name="Ferrante M."/>
            <person name="Fortunato A.E."/>
            <person name="Gloeckner G."/>
            <person name="Gruber A."/>
            <person name="Hipkin R."/>
            <person name="Janech M."/>
            <person name="Kroth P."/>
            <person name="Leese F."/>
            <person name="Lindquist E."/>
            <person name="Lyon B.R."/>
            <person name="Martin J."/>
            <person name="Mayer C."/>
            <person name="Parker M."/>
            <person name="Quesneville H."/>
            <person name="Raymond J."/>
            <person name="Uhlig C."/>
            <person name="Valentin K.U."/>
            <person name="Worden A.Z."/>
            <person name="Armbrust E.V."/>
            <person name="Bowler C."/>
            <person name="Green B."/>
            <person name="Moulton V."/>
            <person name="Van Oosterhout C."/>
            <person name="Grigoriev I."/>
        </authorList>
    </citation>
    <scope>NUCLEOTIDE SEQUENCE [LARGE SCALE GENOMIC DNA]</scope>
    <source>
        <strain evidence="3 4">CCMP1102</strain>
    </source>
</reference>
<evidence type="ECO:0000313" key="3">
    <source>
        <dbReference type="EMBL" id="OEU17754.1"/>
    </source>
</evidence>
<keyword evidence="4" id="KW-1185">Reference proteome</keyword>